<comment type="caution">
    <text evidence="6">The sequence shown here is derived from an EMBL/GenBank/DDBJ whole genome shotgun (WGS) entry which is preliminary data.</text>
</comment>
<feature type="transmembrane region" description="Helical" evidence="5">
    <location>
        <begin position="111"/>
        <end position="133"/>
    </location>
</feature>
<dbReference type="GO" id="GO:0005886">
    <property type="term" value="C:plasma membrane"/>
    <property type="evidence" value="ECO:0007669"/>
    <property type="project" value="TreeGrafter"/>
</dbReference>
<evidence type="ECO:0000313" key="7">
    <source>
        <dbReference type="Proteomes" id="UP000319499"/>
    </source>
</evidence>
<dbReference type="RefSeq" id="WP_146292623.1">
    <property type="nucleotide sequence ID" value="NZ_SELH01000021.1"/>
</dbReference>
<dbReference type="GO" id="GO:0022857">
    <property type="term" value="F:transmembrane transporter activity"/>
    <property type="evidence" value="ECO:0007669"/>
    <property type="project" value="InterPro"/>
</dbReference>
<dbReference type="SUPFAM" id="SSF103473">
    <property type="entry name" value="MFS general substrate transporter"/>
    <property type="match status" value="1"/>
</dbReference>
<evidence type="ECO:0000256" key="3">
    <source>
        <dbReference type="ARBA" id="ARBA00022989"/>
    </source>
</evidence>
<keyword evidence="7" id="KW-1185">Reference proteome</keyword>
<dbReference type="Proteomes" id="UP000319499">
    <property type="component" value="Unassembled WGS sequence"/>
</dbReference>
<name>A0A563DCN1_9FLAO</name>
<dbReference type="EMBL" id="SELH01000021">
    <property type="protein sequence ID" value="TWP27693.1"/>
    <property type="molecule type" value="Genomic_DNA"/>
</dbReference>
<feature type="transmembrane region" description="Helical" evidence="5">
    <location>
        <begin position="205"/>
        <end position="226"/>
    </location>
</feature>
<protein>
    <submittedName>
        <fullName evidence="6">MFS transporter</fullName>
    </submittedName>
</protein>
<dbReference type="InterPro" id="IPR036259">
    <property type="entry name" value="MFS_trans_sf"/>
</dbReference>
<feature type="transmembrane region" description="Helical" evidence="5">
    <location>
        <begin position="275"/>
        <end position="299"/>
    </location>
</feature>
<feature type="transmembrane region" description="Helical" evidence="5">
    <location>
        <begin position="404"/>
        <end position="423"/>
    </location>
</feature>
<dbReference type="OrthoDB" id="1404010at2"/>
<sequence length="531" mass="60898">MINRHIFRKDIPRWLMLAVAYIIMAPVMLINGAYTGSSVDISSSLGVMSEDINMAYFSTSAGMSIAYPLIIKLRKVVTQKVIILWALLMQVFLSLLCAEVNNMVIITLCSFFIGFFKALALLEIIMILMPMLSPDNHRGIFYSKFYPVTLGLSQLSMVLTSELAYRYNWQYMYYFMIALLLIAMIAVLLTFKYTELPKKIPLKDADWLSVFLCSIIYISIIYVFTYGKTFDWFNSTSIFVCTFFIIPIAVILFIKRQLIKEDSYIDLSILKNTNTSVGYLVMFICMFYVSASVIVSSYVTSVLRLESNRLYELYIITIPGFILGAIICWSWFKKERRINLIIFFGFLCLVSSCAILYFTVSPKGQYSLLYIPMFLRGMGMIITFVVFGVYVVQGLHPDKFIYNVFFLIGIRSALSPAISSSIYSNTIYRLQQQYVVKLSDSINNTNPLAVEKYSQYYHSGLSKGFGVYEAQQYALSSINSLVQLQALTLTLKTILGWLTLLGIFILLIVLIYPFNNHKKLKFIKWKKSMGY</sequence>
<comment type="subcellular location">
    <subcellularLocation>
        <location evidence="1">Membrane</location>
        <topology evidence="1">Multi-pass membrane protein</topology>
    </subcellularLocation>
</comment>
<keyword evidence="3 5" id="KW-1133">Transmembrane helix</keyword>
<feature type="transmembrane region" description="Helical" evidence="5">
    <location>
        <begin position="311"/>
        <end position="332"/>
    </location>
</feature>
<accession>A0A563DCN1</accession>
<feature type="transmembrane region" description="Helical" evidence="5">
    <location>
        <begin position="370"/>
        <end position="392"/>
    </location>
</feature>
<feature type="transmembrane region" description="Helical" evidence="5">
    <location>
        <begin position="145"/>
        <end position="165"/>
    </location>
</feature>
<gene>
    <name evidence="6" type="ORF">ETU09_06240</name>
</gene>
<dbReference type="PANTHER" id="PTHR23501:SF5">
    <property type="entry name" value="TRANSPORT PROTEIN"/>
    <property type="match status" value="1"/>
</dbReference>
<organism evidence="6 7">
    <name type="scientific">Apibacter muscae</name>
    <dbReference type="NCBI Taxonomy" id="2509004"/>
    <lineage>
        <taxon>Bacteria</taxon>
        <taxon>Pseudomonadati</taxon>
        <taxon>Bacteroidota</taxon>
        <taxon>Flavobacteriia</taxon>
        <taxon>Flavobacteriales</taxon>
        <taxon>Weeksellaceae</taxon>
        <taxon>Apibacter</taxon>
    </lineage>
</organism>
<feature type="transmembrane region" description="Helical" evidence="5">
    <location>
        <begin position="494"/>
        <end position="514"/>
    </location>
</feature>
<evidence type="ECO:0000256" key="5">
    <source>
        <dbReference type="SAM" id="Phobius"/>
    </source>
</evidence>
<dbReference type="Pfam" id="PF07690">
    <property type="entry name" value="MFS_1"/>
    <property type="match status" value="1"/>
</dbReference>
<evidence type="ECO:0000256" key="1">
    <source>
        <dbReference type="ARBA" id="ARBA00004141"/>
    </source>
</evidence>
<dbReference type="AlphaFoldDB" id="A0A563DCN1"/>
<evidence type="ECO:0000256" key="4">
    <source>
        <dbReference type="ARBA" id="ARBA00023136"/>
    </source>
</evidence>
<feature type="transmembrane region" description="Helical" evidence="5">
    <location>
        <begin position="14"/>
        <end position="34"/>
    </location>
</feature>
<reference evidence="6 7" key="1">
    <citation type="submission" date="2019-02" db="EMBL/GenBank/DDBJ databases">
        <title>Apibacter muscae sp. nov.: a novel member of the house fly microbiota.</title>
        <authorList>
            <person name="Park R."/>
        </authorList>
    </citation>
    <scope>NUCLEOTIDE SEQUENCE [LARGE SCALE GENOMIC DNA]</scope>
    <source>
        <strain evidence="6 7">AL1</strain>
    </source>
</reference>
<dbReference type="Gene3D" id="1.20.1250.20">
    <property type="entry name" value="MFS general substrate transporter like domains"/>
    <property type="match status" value="1"/>
</dbReference>
<evidence type="ECO:0000313" key="6">
    <source>
        <dbReference type="EMBL" id="TWP27693.1"/>
    </source>
</evidence>
<evidence type="ECO:0000256" key="2">
    <source>
        <dbReference type="ARBA" id="ARBA00022692"/>
    </source>
</evidence>
<feature type="transmembrane region" description="Helical" evidence="5">
    <location>
        <begin position="82"/>
        <end position="105"/>
    </location>
</feature>
<dbReference type="InterPro" id="IPR011701">
    <property type="entry name" value="MFS"/>
</dbReference>
<proteinExistence type="predicted"/>
<dbReference type="PANTHER" id="PTHR23501">
    <property type="entry name" value="MAJOR FACILITATOR SUPERFAMILY"/>
    <property type="match status" value="1"/>
</dbReference>
<feature type="transmembrane region" description="Helical" evidence="5">
    <location>
        <begin position="232"/>
        <end position="254"/>
    </location>
</feature>
<keyword evidence="2 5" id="KW-0812">Transmembrane</keyword>
<feature type="transmembrane region" description="Helical" evidence="5">
    <location>
        <begin position="54"/>
        <end position="70"/>
    </location>
</feature>
<feature type="transmembrane region" description="Helical" evidence="5">
    <location>
        <begin position="339"/>
        <end position="358"/>
    </location>
</feature>
<feature type="transmembrane region" description="Helical" evidence="5">
    <location>
        <begin position="171"/>
        <end position="193"/>
    </location>
</feature>
<keyword evidence="4 5" id="KW-0472">Membrane</keyword>